<accession>A0AA47L5E0</accession>
<sequence>MRLWFTKSWEDKNLKAIDDNLPFIRGMYPMLELSKFRLENVMERHSIQSIGNKGRCCLAFYLGAISGEIRQTVNVSNLDDKMMLHLILTSHGYVAIKSGQVKSDSDWAALITRAEEVLLTDEYVWFHRKGIGSVGILGEDPEENWQDFENEIRT</sequence>
<reference evidence="1" key="1">
    <citation type="submission" date="2022-12" db="EMBL/GenBank/DDBJ databases">
        <title>Vibrio parahaemolyticus become highly virulent by producing novel Tc toxins.</title>
        <authorList>
            <person name="Yang F."/>
            <person name="You Y."/>
            <person name="Lai Q."/>
            <person name="Xu L."/>
            <person name="Li F."/>
        </authorList>
    </citation>
    <scope>NUCLEOTIDE SEQUENCE</scope>
    <source>
        <strain evidence="1">Vp-HL-202005</strain>
    </source>
</reference>
<dbReference type="EMBL" id="CP114194">
    <property type="protein sequence ID" value="WAT89020.1"/>
    <property type="molecule type" value="Genomic_DNA"/>
</dbReference>
<dbReference type="RefSeq" id="WP_069537401.1">
    <property type="nucleotide sequence ID" value="NZ_CP114194.1"/>
</dbReference>
<evidence type="ECO:0000313" key="2">
    <source>
        <dbReference type="Proteomes" id="UP001156560"/>
    </source>
</evidence>
<name>A0AA47L5E0_VIBPH</name>
<dbReference type="AlphaFoldDB" id="A0AA47L5E0"/>
<dbReference type="Proteomes" id="UP001156560">
    <property type="component" value="Chromosome 1"/>
</dbReference>
<evidence type="ECO:0000313" key="1">
    <source>
        <dbReference type="EMBL" id="WAT89020.1"/>
    </source>
</evidence>
<gene>
    <name evidence="1" type="ORF">O1Q84_10120</name>
</gene>
<proteinExistence type="predicted"/>
<protein>
    <submittedName>
        <fullName evidence="1">Uncharacterized protein</fullName>
    </submittedName>
</protein>
<organism evidence="1 2">
    <name type="scientific">Vibrio parahaemolyticus</name>
    <dbReference type="NCBI Taxonomy" id="670"/>
    <lineage>
        <taxon>Bacteria</taxon>
        <taxon>Pseudomonadati</taxon>
        <taxon>Pseudomonadota</taxon>
        <taxon>Gammaproteobacteria</taxon>
        <taxon>Vibrionales</taxon>
        <taxon>Vibrionaceae</taxon>
        <taxon>Vibrio</taxon>
    </lineage>
</organism>